<comment type="caution">
    <text evidence="1">The sequence shown here is derived from an EMBL/GenBank/DDBJ whole genome shotgun (WGS) entry which is preliminary data.</text>
</comment>
<name>A0A9N9FLW4_FUNMO</name>
<dbReference type="AlphaFoldDB" id="A0A9N9FLW4"/>
<evidence type="ECO:0000313" key="1">
    <source>
        <dbReference type="EMBL" id="CAG8542485.1"/>
    </source>
</evidence>
<organism evidence="1 2">
    <name type="scientific">Funneliformis mosseae</name>
    <name type="common">Endomycorrhizal fungus</name>
    <name type="synonym">Glomus mosseae</name>
    <dbReference type="NCBI Taxonomy" id="27381"/>
    <lineage>
        <taxon>Eukaryota</taxon>
        <taxon>Fungi</taxon>
        <taxon>Fungi incertae sedis</taxon>
        <taxon>Mucoromycota</taxon>
        <taxon>Glomeromycotina</taxon>
        <taxon>Glomeromycetes</taxon>
        <taxon>Glomerales</taxon>
        <taxon>Glomeraceae</taxon>
        <taxon>Funneliformis</taxon>
    </lineage>
</organism>
<keyword evidence="2" id="KW-1185">Reference proteome</keyword>
<accession>A0A9N9FLW4</accession>
<gene>
    <name evidence="1" type="ORF">FMOSSE_LOCUS6049</name>
</gene>
<dbReference type="EMBL" id="CAJVPP010001227">
    <property type="protein sequence ID" value="CAG8542485.1"/>
    <property type="molecule type" value="Genomic_DNA"/>
</dbReference>
<dbReference type="Proteomes" id="UP000789375">
    <property type="component" value="Unassembled WGS sequence"/>
</dbReference>
<reference evidence="1" key="1">
    <citation type="submission" date="2021-06" db="EMBL/GenBank/DDBJ databases">
        <authorList>
            <person name="Kallberg Y."/>
            <person name="Tangrot J."/>
            <person name="Rosling A."/>
        </authorList>
    </citation>
    <scope>NUCLEOTIDE SEQUENCE</scope>
    <source>
        <strain evidence="1">87-6 pot B 2015</strain>
    </source>
</reference>
<sequence length="115" mass="13536">MLYFIEPETLSSTEKSPKINICMVENILAEEKARLQRCYQIDRDQKRNVNVRAVINQIDKINQDYRDQIDSTDSLSKCNLQRHQEHRDLTINEANNLPKGMKKDCYLTDSLSENF</sequence>
<proteinExistence type="predicted"/>
<protein>
    <submittedName>
        <fullName evidence="1">4616_t:CDS:1</fullName>
    </submittedName>
</protein>
<evidence type="ECO:0000313" key="2">
    <source>
        <dbReference type="Proteomes" id="UP000789375"/>
    </source>
</evidence>